<proteinExistence type="predicted"/>
<dbReference type="Proteomes" id="UP000009131">
    <property type="component" value="Unassembled WGS sequence"/>
</dbReference>
<gene>
    <name evidence="1" type="primary">Mo02958</name>
    <name evidence="1" type="ORF">E5Q_02958</name>
</gene>
<dbReference type="AlphaFoldDB" id="G7E0D2"/>
<sequence length="90" mass="10108">MRRSARVYGALIRCRACDDVAVQRRRGESARSSRTTPFSTAIGLGRLLSQRRCSHELSTRPCCEIGDTPNDARRALAFPTFSHKTFDKHA</sequence>
<dbReference type="EMBL" id="BABT02000076">
    <property type="protein sequence ID" value="GAA96292.1"/>
    <property type="molecule type" value="Genomic_DNA"/>
</dbReference>
<organism evidence="1 2">
    <name type="scientific">Mixia osmundae (strain CBS 9802 / IAM 14324 / JCM 22182 / KY 12970)</name>
    <dbReference type="NCBI Taxonomy" id="764103"/>
    <lineage>
        <taxon>Eukaryota</taxon>
        <taxon>Fungi</taxon>
        <taxon>Dikarya</taxon>
        <taxon>Basidiomycota</taxon>
        <taxon>Pucciniomycotina</taxon>
        <taxon>Mixiomycetes</taxon>
        <taxon>Mixiales</taxon>
        <taxon>Mixiaceae</taxon>
        <taxon>Mixia</taxon>
    </lineage>
</organism>
<protein>
    <submittedName>
        <fullName evidence="1">Uncharacterized protein</fullName>
    </submittedName>
</protein>
<evidence type="ECO:0000313" key="1">
    <source>
        <dbReference type="EMBL" id="GAA96292.1"/>
    </source>
</evidence>
<accession>G7E0D2</accession>
<comment type="caution">
    <text evidence="1">The sequence shown here is derived from an EMBL/GenBank/DDBJ whole genome shotgun (WGS) entry which is preliminary data.</text>
</comment>
<keyword evidence="2" id="KW-1185">Reference proteome</keyword>
<dbReference type="RefSeq" id="XP_014570908.1">
    <property type="nucleotide sequence ID" value="XM_014715422.1"/>
</dbReference>
<reference evidence="1 2" key="2">
    <citation type="journal article" date="2012" name="Open Biol.">
        <title>Characteristics of nucleosomes and linker DNA regions on the genome of the basidiomycete Mixia osmundae revealed by mono- and dinucleosome mapping.</title>
        <authorList>
            <person name="Nishida H."/>
            <person name="Kondo S."/>
            <person name="Matsumoto T."/>
            <person name="Suzuki Y."/>
            <person name="Yoshikawa H."/>
            <person name="Taylor T.D."/>
            <person name="Sugiyama J."/>
        </authorList>
    </citation>
    <scope>NUCLEOTIDE SEQUENCE [LARGE SCALE GENOMIC DNA]</scope>
    <source>
        <strain evidence="2">CBS 9802 / IAM 14324 / JCM 22182 / KY 12970</strain>
    </source>
</reference>
<dbReference type="InParanoid" id="G7E0D2"/>
<name>G7E0D2_MIXOS</name>
<reference evidence="1 2" key="1">
    <citation type="journal article" date="2011" name="J. Gen. Appl. Microbiol.">
        <title>Draft genome sequencing of the enigmatic basidiomycete Mixia osmundae.</title>
        <authorList>
            <person name="Nishida H."/>
            <person name="Nagatsuka Y."/>
            <person name="Sugiyama J."/>
        </authorList>
    </citation>
    <scope>NUCLEOTIDE SEQUENCE [LARGE SCALE GENOMIC DNA]</scope>
    <source>
        <strain evidence="2">CBS 9802 / IAM 14324 / JCM 22182 / KY 12970</strain>
    </source>
</reference>
<dbReference type="HOGENOM" id="CLU_2441335_0_0_1"/>
<evidence type="ECO:0000313" key="2">
    <source>
        <dbReference type="Proteomes" id="UP000009131"/>
    </source>
</evidence>